<dbReference type="EMBL" id="JBHULV010000008">
    <property type="protein sequence ID" value="MFD2730855.1"/>
    <property type="molecule type" value="Genomic_DNA"/>
</dbReference>
<evidence type="ECO:0000259" key="4">
    <source>
        <dbReference type="PROSITE" id="PS50995"/>
    </source>
</evidence>
<evidence type="ECO:0000256" key="3">
    <source>
        <dbReference type="ARBA" id="ARBA00023163"/>
    </source>
</evidence>
<feature type="domain" description="HTH marR-type" evidence="4">
    <location>
        <begin position="4"/>
        <end position="138"/>
    </location>
</feature>
<dbReference type="PROSITE" id="PS50995">
    <property type="entry name" value="HTH_MARR_2"/>
    <property type="match status" value="1"/>
</dbReference>
<evidence type="ECO:0000256" key="1">
    <source>
        <dbReference type="ARBA" id="ARBA00023015"/>
    </source>
</evidence>
<accession>A0ABW5TNK5</accession>
<name>A0ABW5TNK5_9SPHI</name>
<dbReference type="InterPro" id="IPR036388">
    <property type="entry name" value="WH-like_DNA-bd_sf"/>
</dbReference>
<dbReference type="RefSeq" id="WP_379041283.1">
    <property type="nucleotide sequence ID" value="NZ_JBHSKW010000009.1"/>
</dbReference>
<dbReference type="PANTHER" id="PTHR33164">
    <property type="entry name" value="TRANSCRIPTIONAL REGULATOR, MARR FAMILY"/>
    <property type="match status" value="1"/>
</dbReference>
<dbReference type="Pfam" id="PF01047">
    <property type="entry name" value="MarR"/>
    <property type="match status" value="1"/>
</dbReference>
<evidence type="ECO:0000313" key="5">
    <source>
        <dbReference type="EMBL" id="MFD2730855.1"/>
    </source>
</evidence>
<gene>
    <name evidence="5" type="ORF">ACFSSE_03990</name>
</gene>
<keyword evidence="6" id="KW-1185">Reference proteome</keyword>
<dbReference type="SMART" id="SM00347">
    <property type="entry name" value="HTH_MARR"/>
    <property type="match status" value="1"/>
</dbReference>
<dbReference type="Gene3D" id="1.10.10.10">
    <property type="entry name" value="Winged helix-like DNA-binding domain superfamily/Winged helix DNA-binding domain"/>
    <property type="match status" value="1"/>
</dbReference>
<protein>
    <submittedName>
        <fullName evidence="5">MarR family winged helix-turn-helix transcriptional regulator</fullName>
    </submittedName>
</protein>
<dbReference type="InterPro" id="IPR000835">
    <property type="entry name" value="HTH_MarR-typ"/>
</dbReference>
<comment type="caution">
    <text evidence="5">The sequence shown here is derived from an EMBL/GenBank/DDBJ whole genome shotgun (WGS) entry which is preliminary data.</text>
</comment>
<evidence type="ECO:0000256" key="2">
    <source>
        <dbReference type="ARBA" id="ARBA00023125"/>
    </source>
</evidence>
<reference evidence="6" key="1">
    <citation type="journal article" date="2019" name="Int. J. Syst. Evol. Microbiol.">
        <title>The Global Catalogue of Microorganisms (GCM) 10K type strain sequencing project: providing services to taxonomists for standard genome sequencing and annotation.</title>
        <authorList>
            <consortium name="The Broad Institute Genomics Platform"/>
            <consortium name="The Broad Institute Genome Sequencing Center for Infectious Disease"/>
            <person name="Wu L."/>
            <person name="Ma J."/>
        </authorList>
    </citation>
    <scope>NUCLEOTIDE SEQUENCE [LARGE SCALE GENOMIC DNA]</scope>
    <source>
        <strain evidence="6">KCTC 42456</strain>
    </source>
</reference>
<dbReference type="InterPro" id="IPR039422">
    <property type="entry name" value="MarR/SlyA-like"/>
</dbReference>
<dbReference type="PRINTS" id="PR00598">
    <property type="entry name" value="HTHMARR"/>
</dbReference>
<dbReference type="InterPro" id="IPR023187">
    <property type="entry name" value="Tscrpt_reg_MarR-type_CS"/>
</dbReference>
<keyword evidence="2" id="KW-0238">DNA-binding</keyword>
<dbReference type="Proteomes" id="UP001597546">
    <property type="component" value="Unassembled WGS sequence"/>
</dbReference>
<sequence length="141" mass="16758">MEEFSMYSHLLDKTSKKVKQYAQQRFNEENFDITIDQWVILKNLVENNDQNQSQLALLTGKDNPTLTRILDLLVKKGLVERKSKEDDRRSFIIHLTDLGKEKQKEWAPKVTEIRKKAWENLTEQDYKDLTRILNTIYQSLS</sequence>
<dbReference type="SUPFAM" id="SSF46785">
    <property type="entry name" value="Winged helix' DNA-binding domain"/>
    <property type="match status" value="1"/>
</dbReference>
<keyword evidence="1" id="KW-0805">Transcription regulation</keyword>
<dbReference type="InterPro" id="IPR036390">
    <property type="entry name" value="WH_DNA-bd_sf"/>
</dbReference>
<proteinExistence type="predicted"/>
<keyword evidence="3" id="KW-0804">Transcription</keyword>
<dbReference type="PROSITE" id="PS01117">
    <property type="entry name" value="HTH_MARR_1"/>
    <property type="match status" value="1"/>
</dbReference>
<evidence type="ECO:0000313" key="6">
    <source>
        <dbReference type="Proteomes" id="UP001597546"/>
    </source>
</evidence>
<dbReference type="PANTHER" id="PTHR33164:SF43">
    <property type="entry name" value="HTH-TYPE TRANSCRIPTIONAL REPRESSOR YETL"/>
    <property type="match status" value="1"/>
</dbReference>
<organism evidence="5 6">
    <name type="scientific">Pedobacter alpinus</name>
    <dbReference type="NCBI Taxonomy" id="1590643"/>
    <lineage>
        <taxon>Bacteria</taxon>
        <taxon>Pseudomonadati</taxon>
        <taxon>Bacteroidota</taxon>
        <taxon>Sphingobacteriia</taxon>
        <taxon>Sphingobacteriales</taxon>
        <taxon>Sphingobacteriaceae</taxon>
        <taxon>Pedobacter</taxon>
    </lineage>
</organism>